<feature type="region of interest" description="Disordered" evidence="4">
    <location>
        <begin position="1"/>
        <end position="41"/>
    </location>
</feature>
<dbReference type="Gene3D" id="3.30.450.20">
    <property type="entry name" value="PAS domain"/>
    <property type="match status" value="1"/>
</dbReference>
<keyword evidence="3" id="KW-0807">Transducer</keyword>
<feature type="region of interest" description="Disordered" evidence="4">
    <location>
        <begin position="2006"/>
        <end position="2028"/>
    </location>
</feature>
<keyword evidence="5" id="KW-0472">Membrane</keyword>
<dbReference type="PROSITE" id="PS50885">
    <property type="entry name" value="HAMP"/>
    <property type="match status" value="1"/>
</dbReference>
<evidence type="ECO:0000256" key="3">
    <source>
        <dbReference type="PROSITE-ProRule" id="PRU00284"/>
    </source>
</evidence>
<feature type="compositionally biased region" description="Low complexity" evidence="4">
    <location>
        <begin position="1960"/>
        <end position="1977"/>
    </location>
</feature>
<name>A0ABX1LX52_9CYAN</name>
<dbReference type="InterPro" id="IPR003660">
    <property type="entry name" value="HAMP_dom"/>
</dbReference>
<keyword evidence="5" id="KW-1133">Transmembrane helix</keyword>
<evidence type="ECO:0008006" key="10">
    <source>
        <dbReference type="Google" id="ProtNLM"/>
    </source>
</evidence>
<evidence type="ECO:0000259" key="6">
    <source>
        <dbReference type="PROSITE" id="PS50111"/>
    </source>
</evidence>
<dbReference type="Gene3D" id="1.10.287.950">
    <property type="entry name" value="Methyl-accepting chemotaxis protein"/>
    <property type="match status" value="1"/>
</dbReference>
<dbReference type="RefSeq" id="WP_169365725.1">
    <property type="nucleotide sequence ID" value="NZ_JAAVJL010000004.1"/>
</dbReference>
<feature type="region of interest" description="Disordered" evidence="4">
    <location>
        <begin position="1957"/>
        <end position="1978"/>
    </location>
</feature>
<keyword evidence="1" id="KW-0145">Chemotaxis</keyword>
<evidence type="ECO:0000256" key="4">
    <source>
        <dbReference type="SAM" id="MobiDB-lite"/>
    </source>
</evidence>
<dbReference type="PANTHER" id="PTHR43531">
    <property type="entry name" value="PROTEIN ICFG"/>
    <property type="match status" value="1"/>
</dbReference>
<dbReference type="Pfam" id="PF22673">
    <property type="entry name" value="MCP-like_PDC_1"/>
    <property type="match status" value="1"/>
</dbReference>
<feature type="domain" description="Methyl-accepting transducer" evidence="6">
    <location>
        <begin position="499"/>
        <end position="744"/>
    </location>
</feature>
<feature type="region of interest" description="Disordered" evidence="4">
    <location>
        <begin position="1903"/>
        <end position="1938"/>
    </location>
</feature>
<feature type="transmembrane region" description="Helical" evidence="5">
    <location>
        <begin position="45"/>
        <end position="69"/>
    </location>
</feature>
<comment type="caution">
    <text evidence="8">The sequence shown here is derived from an EMBL/GenBank/DDBJ whole genome shotgun (WGS) entry which is preliminary data.</text>
</comment>
<evidence type="ECO:0000259" key="7">
    <source>
        <dbReference type="PROSITE" id="PS50885"/>
    </source>
</evidence>
<proteinExistence type="inferred from homology"/>
<keyword evidence="9" id="KW-1185">Reference proteome</keyword>
<evidence type="ECO:0000256" key="1">
    <source>
        <dbReference type="ARBA" id="ARBA00022500"/>
    </source>
</evidence>
<evidence type="ECO:0000256" key="5">
    <source>
        <dbReference type="SAM" id="Phobius"/>
    </source>
</evidence>
<evidence type="ECO:0000256" key="2">
    <source>
        <dbReference type="ARBA" id="ARBA00029447"/>
    </source>
</evidence>
<dbReference type="EMBL" id="JAAVJL010000004">
    <property type="protein sequence ID" value="NMF60783.1"/>
    <property type="molecule type" value="Genomic_DNA"/>
</dbReference>
<gene>
    <name evidence="8" type="ORF">HC246_22840</name>
</gene>
<evidence type="ECO:0000313" key="9">
    <source>
        <dbReference type="Proteomes" id="UP000738376"/>
    </source>
</evidence>
<evidence type="ECO:0000313" key="8">
    <source>
        <dbReference type="EMBL" id="NMF60783.1"/>
    </source>
</evidence>
<comment type="similarity">
    <text evidence="2">Belongs to the methyl-accepting chemotaxis (MCP) protein family.</text>
</comment>
<feature type="transmembrane region" description="Helical" evidence="5">
    <location>
        <begin position="339"/>
        <end position="362"/>
    </location>
</feature>
<sequence>MASTPKTKTATSVGKSAQENSKQRSPKSPKAAKQGSQQGKPKGSIGLGLLLIAIGTSLIGLGGLGYLFYQELLSSSKREVSQSAELQSTQIESKLNSVRQAADGVALNAKALSQQAPKPKTVDQYQKLVIDGFPKSEAVAGIGIAQNENLLFTVPKPTVPYVLKEQSGLKLEGATQKLPAPNDKLLAGNRTDFQNSPLYKSPITKSKEAWSEPYSALGKTIVTYSSPILDGQKVLGVVNADAIANNLVASTNASANSESKVGFVVVSASGKVITSSDQLATQLQNPATTEAIKNLAQQAKAQPTGIAQTGGNLWAYRKIEGSDWIVAASLPESEITNKLLILVGGAAIGISTILAIAILSFVNSLKKRLQPLTEECDRFLAQQGATKINIAGKDEIDQLGLSLKNTLQKAKTSELRLRSEASQAATLDDTTSAQIQQSFAEAELMEEEVGNLLDVVSSMEEGDLTVEAQVNDRATGLVADTLNRLREKLIEVISSVLGTAQQVAQGASDLEALAQTVVLNTAEQAQSVAQGQALTAQVAAIAQRSSEQVSVANQSLQGVRDTVTSGQTAIDNLTESISVLQTGSAQIVQRMKTLGEFVGLAEQFVQDQGQIAQLTQVLALNATLVASRAAEQKDPNQFAGVAREFEAIAGQVNDLATQTNEGLTVLQQRTSQIQTVVTAIDAEVQNLSGLVSGFTTGVESSQFAFHSIQIATEEVVQIGQTITDSSLEITEAAGSTASYISEIAQLADRTADLTRAARQQAEAMGNQAQQLLQGIQFFRLPEGVAYTNNAQHVDADALSDRPETEVNSLFDAPSESSNTGANGNLVVPAIAVAAAATAVAISQSGQNAEAYTAPEDFDNLDNTATDNQYLQSLLDDRINEDSTDYALSDSPEVVNSIENVALPQEQSFASTSENFASENAFDYALANVMAEDDAANNFLDTPPHDESQAPENVYSELTDISVIEESLLADLRHEIYDELSEDEGITDQEDVSTETHSALKNPMEGVDEFSISEASSDPLIISATSSFMEDTAFGNPSPLSEESLANLPTSVDFSIPDLDDHDFEIPKIDIESTLDNSNSFFDASSVQTNEVESSFDPFAMEQSTTDTSDYATDDVFTLDDQGEDLNDNINENISEDLSYNLVEDIGSGQFEDYNVDDFSVNPSESYDEYTSHDEFAQSLEGSLEGTPNEAFNDTFDTAFDETPFDPAFGEALTSYNAVEPSLEPAYDSFADHADAQFETPSSEEDYSFYDQFEAPANLEADALNEQITDLASEYIPESHSEDSGNFAGLPNVIPDVYLEDVTEEALPDEFEFDFQENLSAESSNSNLDDAHNIFDEPSFELEPTSEESSATNADFGDPFYVADLPELSEEDEFIEQQNYLFTETAIAPETSIQANSFLDSASEEFNEEFTFDLDDHATNSDELETPHNIFEDSFAEANAYEDIGEFANPSADYADMADQLNQLEASTNDFDTSNFYQESEEFADNFELDNLASQADAFVPEISIASESDQQNAPTAEASLDEASTEFNFDLSEDLTNIGNLGNLENLGDGITDTSNIFDESSLSLSDEEFTPEDAIEFDTSQQEELPQVEIADLSNFNEDISEFAFPDFSDMNAETDMPAAIADTNFADTADTGSHDQFADLSDPFSSSSSQFEMPDFSGDALLEEEMDLDTSDDFDSLTLDDEVPINSVEMLLEESSAEDSSSLTDDAISIDNWDDLPDLSAGDAFTVVQADVQNEISAENIGSLEETSEWEEETFFDSLSSDSIGDHDLISASPENPLDMVTSDAHDEASAFLANSLDEMTSEVDNFMLDEESSASLDSGDNDPFDFSENWLDEAIPDNDQNIDGLADLSIGEYPSNLLNDLESDNSNEPNYGFADDLLDSLMDESDTGINDLSTSFPDLSVDNSAIPSEPSEHTTDMANPMEMLADGGSDDRESQFDFDFSAFDELIDDISNPTPASLDSINSNPNSSDTSSNSVAARAEIEDFLSGALGLDDLDDEVSAFQDNISVKPDEKKPNPNKPVTNDKA</sequence>
<reference evidence="8 9" key="1">
    <citation type="submission" date="2020-03" db="EMBL/GenBank/DDBJ databases">
        <title>Draft Genome Sequence of 2-Methylisoborneol Producing Pseudanabaena yagii Strain GIHE-NHR1 Isolated from North Han River in South Korea.</title>
        <authorList>
            <person name="Jeong J."/>
        </authorList>
    </citation>
    <scope>NUCLEOTIDE SEQUENCE [LARGE SCALE GENOMIC DNA]</scope>
    <source>
        <strain evidence="8 9">GIHE-NHR1</strain>
    </source>
</reference>
<feature type="compositionally biased region" description="Polar residues" evidence="4">
    <location>
        <begin position="1"/>
        <end position="20"/>
    </location>
</feature>
<dbReference type="PANTHER" id="PTHR43531:SF11">
    <property type="entry name" value="METHYL-ACCEPTING CHEMOTAXIS PROTEIN 3"/>
    <property type="match status" value="1"/>
</dbReference>
<dbReference type="InterPro" id="IPR004089">
    <property type="entry name" value="MCPsignal_dom"/>
</dbReference>
<accession>A0ABX1LX52</accession>
<dbReference type="Proteomes" id="UP000738376">
    <property type="component" value="Unassembled WGS sequence"/>
</dbReference>
<dbReference type="InterPro" id="IPR051310">
    <property type="entry name" value="MCP_chemotaxis"/>
</dbReference>
<organism evidence="8 9">
    <name type="scientific">Pseudanabaena yagii GIHE-NHR1</name>
    <dbReference type="NCBI Taxonomy" id="2722753"/>
    <lineage>
        <taxon>Bacteria</taxon>
        <taxon>Bacillati</taxon>
        <taxon>Cyanobacteriota</taxon>
        <taxon>Cyanophyceae</taxon>
        <taxon>Pseudanabaenales</taxon>
        <taxon>Pseudanabaenaceae</taxon>
        <taxon>Pseudanabaena</taxon>
        <taxon>Pseudanabaena yagii</taxon>
    </lineage>
</organism>
<feature type="domain" description="HAMP" evidence="7">
    <location>
        <begin position="449"/>
        <end position="494"/>
    </location>
</feature>
<dbReference type="CDD" id="cd12913">
    <property type="entry name" value="PDC1_MCP_like"/>
    <property type="match status" value="1"/>
</dbReference>
<dbReference type="PROSITE" id="PS50111">
    <property type="entry name" value="CHEMOTAXIS_TRANSDUC_2"/>
    <property type="match status" value="1"/>
</dbReference>
<dbReference type="SUPFAM" id="SSF58104">
    <property type="entry name" value="Methyl-accepting chemotaxis protein (MCP) signaling domain"/>
    <property type="match status" value="1"/>
</dbReference>
<keyword evidence="5" id="KW-0812">Transmembrane</keyword>
<protein>
    <recommendedName>
        <fullName evidence="10">Methyl-accepting transducer domain-containing protein</fullName>
    </recommendedName>
</protein>